<evidence type="ECO:0000313" key="1">
    <source>
        <dbReference type="EMBL" id="RUT30460.1"/>
    </source>
</evidence>
<keyword evidence="2" id="KW-1185">Reference proteome</keyword>
<dbReference type="Proteomes" id="UP000272464">
    <property type="component" value="Unassembled WGS sequence"/>
</dbReference>
<reference evidence="1 2" key="1">
    <citation type="submission" date="2018-12" db="EMBL/GenBank/DDBJ databases">
        <authorList>
            <person name="Sun L."/>
            <person name="Chen Z."/>
        </authorList>
    </citation>
    <scope>NUCLEOTIDE SEQUENCE [LARGE SCALE GENOMIC DNA]</scope>
    <source>
        <strain evidence="1 2">3-5-3</strain>
    </source>
</reference>
<accession>A0A3S1DWF3</accession>
<protein>
    <submittedName>
        <fullName evidence="1">Uncharacterized protein</fullName>
    </submittedName>
</protein>
<comment type="caution">
    <text evidence="1">The sequence shown here is derived from an EMBL/GenBank/DDBJ whole genome shotgun (WGS) entry which is preliminary data.</text>
</comment>
<organism evidence="1 2">
    <name type="scientific">Paenibacillus zeisoli</name>
    <dbReference type="NCBI Taxonomy" id="2496267"/>
    <lineage>
        <taxon>Bacteria</taxon>
        <taxon>Bacillati</taxon>
        <taxon>Bacillota</taxon>
        <taxon>Bacilli</taxon>
        <taxon>Bacillales</taxon>
        <taxon>Paenibacillaceae</taxon>
        <taxon>Paenibacillus</taxon>
    </lineage>
</organism>
<proteinExistence type="predicted"/>
<evidence type="ECO:0000313" key="2">
    <source>
        <dbReference type="Proteomes" id="UP000272464"/>
    </source>
</evidence>
<dbReference type="EMBL" id="RZNX01000004">
    <property type="protein sequence ID" value="RUT30460.1"/>
    <property type="molecule type" value="Genomic_DNA"/>
</dbReference>
<dbReference type="RefSeq" id="WP_127199392.1">
    <property type="nucleotide sequence ID" value="NZ_RZNX01000004.1"/>
</dbReference>
<gene>
    <name evidence="1" type="ORF">EJP77_11505</name>
</gene>
<sequence length="143" mass="16652">MRSVLKLYGLECVTLQTPQRRGRNRSEEAQRSPLPSDFYRYTRFKSRDLKATAIVRMIRLRSGLSFKGLQLTVCGACLSFMVWSVSPCKLPSGEDGIVLKKRQRSPLPPVFYRYTRFKSRNLEATAIVRMIRVRSELSFKVWQ</sequence>
<dbReference type="AlphaFoldDB" id="A0A3S1DWF3"/>
<name>A0A3S1DWF3_9BACL</name>